<dbReference type="EMBL" id="PGFE01000001">
    <property type="protein sequence ID" value="PJJ77559.1"/>
    <property type="molecule type" value="Genomic_DNA"/>
</dbReference>
<name>A0A2M9D069_9CELL</name>
<evidence type="ECO:0000313" key="3">
    <source>
        <dbReference type="Proteomes" id="UP000231693"/>
    </source>
</evidence>
<feature type="domain" description="NAD-dependent epimerase/dehydratase" evidence="1">
    <location>
        <begin position="9"/>
        <end position="211"/>
    </location>
</feature>
<dbReference type="SUPFAM" id="SSF51735">
    <property type="entry name" value="NAD(P)-binding Rossmann-fold domains"/>
    <property type="match status" value="1"/>
</dbReference>
<keyword evidence="3" id="KW-1185">Reference proteome</keyword>
<proteinExistence type="predicted"/>
<reference evidence="2 3" key="1">
    <citation type="submission" date="2017-11" db="EMBL/GenBank/DDBJ databases">
        <title>Genomic Encyclopedia of Archaeal and Bacterial Type Strains, Phase II (KMG-II): From Individual Species to Whole Genera.</title>
        <authorList>
            <person name="Goeker M."/>
        </authorList>
    </citation>
    <scope>NUCLEOTIDE SEQUENCE [LARGE SCALE GENOMIC DNA]</scope>
    <source>
        <strain evidence="2 3">DSM 25478</strain>
    </source>
</reference>
<sequence length="317" mass="33964">MNQRDLVLGKGPLGSAIVDHLLEHGRTVTVVSRTGPSGPPRRGVEHLAIDVRDHTALVAAAHGVDAIYHSAAPAYGRWAHELPALNRAAIGAARESGAVLCAVGNLYGYGPGSSPMRETTPERATDAKGRLRIRLSREMRAAHDRGEIRAVEVRGSDYVGPRAGHQAHAGERMLGPLREGRPLRPIGSADQPHTWTYLPDFAATLVTAATTRSAWGKVWHAPSPDPLTFRDLATRIATALGAREPRFAVLGTRAMGLVGVFSPAVRELRPLAYQFDAPFVMDSGSTQAALGVTPTSWDRIVTAVVAAERLGHERPRP</sequence>
<evidence type="ECO:0000259" key="1">
    <source>
        <dbReference type="Pfam" id="PF01370"/>
    </source>
</evidence>
<dbReference type="Pfam" id="PF01370">
    <property type="entry name" value="Epimerase"/>
    <property type="match status" value="1"/>
</dbReference>
<dbReference type="InterPro" id="IPR036291">
    <property type="entry name" value="NAD(P)-bd_dom_sf"/>
</dbReference>
<dbReference type="OrthoDB" id="8205493at2"/>
<dbReference type="Gene3D" id="3.40.50.720">
    <property type="entry name" value="NAD(P)-binding Rossmann-like Domain"/>
    <property type="match status" value="1"/>
</dbReference>
<dbReference type="AlphaFoldDB" id="A0A2M9D069"/>
<evidence type="ECO:0000313" key="2">
    <source>
        <dbReference type="EMBL" id="PJJ77559.1"/>
    </source>
</evidence>
<comment type="caution">
    <text evidence="2">The sequence shown here is derived from an EMBL/GenBank/DDBJ whole genome shotgun (WGS) entry which is preliminary data.</text>
</comment>
<protein>
    <submittedName>
        <fullName evidence="2">Nucleoside-diphosphate-sugar epimerase</fullName>
    </submittedName>
</protein>
<dbReference type="Proteomes" id="UP000231693">
    <property type="component" value="Unassembled WGS sequence"/>
</dbReference>
<dbReference type="RefSeq" id="WP_100421918.1">
    <property type="nucleotide sequence ID" value="NZ_BOOX01000003.1"/>
</dbReference>
<accession>A0A2M9D069</accession>
<dbReference type="InterPro" id="IPR001509">
    <property type="entry name" value="Epimerase_deHydtase"/>
</dbReference>
<organism evidence="2 3">
    <name type="scientific">Sediminihabitans luteus</name>
    <dbReference type="NCBI Taxonomy" id="1138585"/>
    <lineage>
        <taxon>Bacteria</taxon>
        <taxon>Bacillati</taxon>
        <taxon>Actinomycetota</taxon>
        <taxon>Actinomycetes</taxon>
        <taxon>Micrococcales</taxon>
        <taxon>Cellulomonadaceae</taxon>
        <taxon>Sediminihabitans</taxon>
    </lineage>
</organism>
<gene>
    <name evidence="2" type="ORF">CLV28_0780</name>
</gene>